<keyword evidence="6" id="KW-1185">Reference proteome</keyword>
<dbReference type="Pfam" id="PF17070">
    <property type="entry name" value="Thx"/>
    <property type="match status" value="1"/>
</dbReference>
<evidence type="ECO:0000256" key="3">
    <source>
        <dbReference type="ARBA" id="ARBA00023274"/>
    </source>
</evidence>
<comment type="similarity">
    <text evidence="1">Belongs to the bacterial ribosomal protein bTHX family.</text>
</comment>
<proteinExistence type="inferred from homology"/>
<dbReference type="Proteomes" id="UP001431449">
    <property type="component" value="Unassembled WGS sequence"/>
</dbReference>
<dbReference type="InterPro" id="IPR031414">
    <property type="entry name" value="Ribosomal_bTHX"/>
</dbReference>
<dbReference type="InterPro" id="IPR030826">
    <property type="entry name" value="Ribosomal_bTHX/bTHXc/bTHXm"/>
</dbReference>
<evidence type="ECO:0000256" key="1">
    <source>
        <dbReference type="ARBA" id="ARBA00010834"/>
    </source>
</evidence>
<dbReference type="GO" id="GO:0005840">
    <property type="term" value="C:ribosome"/>
    <property type="evidence" value="ECO:0007669"/>
    <property type="project" value="UniProtKB-KW"/>
</dbReference>
<name>A0ABT0GNS1_9GAMM</name>
<dbReference type="EMBL" id="JALNMH010000027">
    <property type="protein sequence ID" value="MCK7595635.1"/>
    <property type="molecule type" value="Genomic_DNA"/>
</dbReference>
<reference evidence="5" key="1">
    <citation type="submission" date="2022-04" db="EMBL/GenBank/DDBJ databases">
        <title>Lysobacter sp. CAU 1642 isolated from sea sand.</title>
        <authorList>
            <person name="Kim W."/>
        </authorList>
    </citation>
    <scope>NUCLEOTIDE SEQUENCE</scope>
    <source>
        <strain evidence="5">CAU 1642</strain>
    </source>
</reference>
<evidence type="ECO:0000313" key="5">
    <source>
        <dbReference type="EMBL" id="MCK7595635.1"/>
    </source>
</evidence>
<dbReference type="NCBIfam" id="TIGR04560">
    <property type="entry name" value="ribo_THX"/>
    <property type="match status" value="1"/>
</dbReference>
<organism evidence="5 6">
    <name type="scientific">Pseudomarimonas salicorniae</name>
    <dbReference type="NCBI Taxonomy" id="2933270"/>
    <lineage>
        <taxon>Bacteria</taxon>
        <taxon>Pseudomonadati</taxon>
        <taxon>Pseudomonadota</taxon>
        <taxon>Gammaproteobacteria</taxon>
        <taxon>Lysobacterales</taxon>
        <taxon>Lysobacteraceae</taxon>
        <taxon>Pseudomarimonas</taxon>
    </lineage>
</organism>
<comment type="caution">
    <text evidence="5">The sequence shown here is derived from an EMBL/GenBank/DDBJ whole genome shotgun (WGS) entry which is preliminary data.</text>
</comment>
<evidence type="ECO:0000256" key="2">
    <source>
        <dbReference type="ARBA" id="ARBA00022980"/>
    </source>
</evidence>
<dbReference type="RefSeq" id="WP_248211709.1">
    <property type="nucleotide sequence ID" value="NZ_JALNMH010000027.1"/>
</dbReference>
<gene>
    <name evidence="5" type="ORF">M0G41_18465</name>
</gene>
<evidence type="ECO:0000256" key="4">
    <source>
        <dbReference type="SAM" id="MobiDB-lite"/>
    </source>
</evidence>
<keyword evidence="3" id="KW-0687">Ribonucleoprotein</keyword>
<protein>
    <submittedName>
        <fullName evidence="5">30S ribosomal protein THX</fullName>
    </submittedName>
</protein>
<evidence type="ECO:0000313" key="6">
    <source>
        <dbReference type="Proteomes" id="UP001431449"/>
    </source>
</evidence>
<feature type="compositionally biased region" description="Basic residues" evidence="4">
    <location>
        <begin position="43"/>
        <end position="53"/>
    </location>
</feature>
<sequence>MGKGDKRTTRGKTFAGSYGNSRPHGAGAKTSTQPKAPVAVKKAPAKKAAAKKG</sequence>
<keyword evidence="2 5" id="KW-0689">Ribosomal protein</keyword>
<feature type="region of interest" description="Disordered" evidence="4">
    <location>
        <begin position="1"/>
        <end position="53"/>
    </location>
</feature>
<accession>A0ABT0GNS1</accession>